<dbReference type="SMART" id="SM01310">
    <property type="entry name" value="RICTOR_V"/>
    <property type="match status" value="1"/>
</dbReference>
<reference evidence="3" key="1">
    <citation type="submission" date="2014-12" db="EMBL/GenBank/DDBJ databases">
        <title>Insight into the proteome of Arion vulgaris.</title>
        <authorList>
            <person name="Aradska J."/>
            <person name="Bulat T."/>
            <person name="Smidak R."/>
            <person name="Sarate P."/>
            <person name="Gangsoo J."/>
            <person name="Sialana F."/>
            <person name="Bilban M."/>
            <person name="Lubec G."/>
        </authorList>
    </citation>
    <scope>NUCLEOTIDE SEQUENCE</scope>
    <source>
        <tissue evidence="3">Skin</tissue>
    </source>
</reference>
<feature type="non-terminal residue" evidence="3">
    <location>
        <position position="332"/>
    </location>
</feature>
<gene>
    <name evidence="3" type="primary">ORF45067</name>
</gene>
<dbReference type="EMBL" id="HACG01015531">
    <property type="protein sequence ID" value="CEK62396.1"/>
    <property type="molecule type" value="Transcribed_RNA"/>
</dbReference>
<dbReference type="PANTHER" id="PTHR13298:SF11">
    <property type="entry name" value="RAPAMYCIN-INSENSITIVE COMPANION OF MTOR"/>
    <property type="match status" value="1"/>
</dbReference>
<evidence type="ECO:0000259" key="2">
    <source>
        <dbReference type="SMART" id="SM01310"/>
    </source>
</evidence>
<dbReference type="InterPro" id="IPR028268">
    <property type="entry name" value="Pianissimo_fam"/>
</dbReference>
<proteinExistence type="predicted"/>
<feature type="domain" description="Rapamycin-insensitive companion of mTOR" evidence="2">
    <location>
        <begin position="34"/>
        <end position="106"/>
    </location>
</feature>
<organism evidence="3">
    <name type="scientific">Arion vulgaris</name>
    <dbReference type="NCBI Taxonomy" id="1028688"/>
    <lineage>
        <taxon>Eukaryota</taxon>
        <taxon>Metazoa</taxon>
        <taxon>Spiralia</taxon>
        <taxon>Lophotrochozoa</taxon>
        <taxon>Mollusca</taxon>
        <taxon>Gastropoda</taxon>
        <taxon>Heterobranchia</taxon>
        <taxon>Euthyneura</taxon>
        <taxon>Panpulmonata</taxon>
        <taxon>Eupulmonata</taxon>
        <taxon>Stylommatophora</taxon>
        <taxon>Helicina</taxon>
        <taxon>Arionoidea</taxon>
        <taxon>Arionidae</taxon>
        <taxon>Arion</taxon>
    </lineage>
</organism>
<accession>A0A0B6Z3A3</accession>
<protein>
    <recommendedName>
        <fullName evidence="2">Rapamycin-insensitive companion of mTOR domain-containing protein</fullName>
    </recommendedName>
</protein>
<feature type="compositionally biased region" description="Polar residues" evidence="1">
    <location>
        <begin position="262"/>
        <end position="272"/>
    </location>
</feature>
<dbReference type="AlphaFoldDB" id="A0A0B6Z3A3"/>
<dbReference type="GO" id="GO:0031932">
    <property type="term" value="C:TORC2 complex"/>
    <property type="evidence" value="ECO:0007669"/>
    <property type="project" value="InterPro"/>
</dbReference>
<dbReference type="GO" id="GO:0051897">
    <property type="term" value="P:positive regulation of phosphatidylinositol 3-kinase/protein kinase B signal transduction"/>
    <property type="evidence" value="ECO:0007669"/>
    <property type="project" value="TreeGrafter"/>
</dbReference>
<dbReference type="Pfam" id="PF14668">
    <property type="entry name" value="RICTOR_V"/>
    <property type="match status" value="1"/>
</dbReference>
<feature type="non-terminal residue" evidence="3">
    <location>
        <position position="1"/>
    </location>
</feature>
<feature type="region of interest" description="Disordered" evidence="1">
    <location>
        <begin position="230"/>
        <end position="277"/>
    </location>
</feature>
<sequence length="332" mass="36690">TMHDEGLELLRGQECMKEYFSCIQNQNLMTSTDIRKLKTALWTVGHLGLSVDGLTWLESENTIPEIIRLAEECSVFSIRGTAFFVLGLIACTRRGTDILCDLGWESRCHTRKEVFPVLDQDGWIQGPMEEALLLSDRMAAASLHSEGNRLSPGSMGLSLIQEETFLRSTSFGSKPSSQATLRASLSSIQSAREPLMKHSMSIPHNYHHIPPYTSPPTLTVPTVIRSQTLSNDTEDFQPLHSLPSRSRSEKAISRKVGDFRPRSQTGDKNTLPSPSPVSVIKAGSVPLNIDSVRLVVDDSRATTQSDLDRRASRDSITLIASPIVKLRSSSDE</sequence>
<feature type="compositionally biased region" description="Basic and acidic residues" evidence="1">
    <location>
        <begin position="246"/>
        <end position="261"/>
    </location>
</feature>
<name>A0A0B6Z3A3_9EUPU</name>
<evidence type="ECO:0000313" key="3">
    <source>
        <dbReference type="EMBL" id="CEK62396.1"/>
    </source>
</evidence>
<dbReference type="GO" id="GO:0038203">
    <property type="term" value="P:TORC2 signaling"/>
    <property type="evidence" value="ECO:0007669"/>
    <property type="project" value="TreeGrafter"/>
</dbReference>
<dbReference type="InterPro" id="IPR029452">
    <property type="entry name" value="RICTOR_V"/>
</dbReference>
<evidence type="ECO:0000256" key="1">
    <source>
        <dbReference type="SAM" id="MobiDB-lite"/>
    </source>
</evidence>
<dbReference type="GO" id="GO:0043539">
    <property type="term" value="F:protein serine/threonine kinase activator activity"/>
    <property type="evidence" value="ECO:0007669"/>
    <property type="project" value="TreeGrafter"/>
</dbReference>
<dbReference type="PANTHER" id="PTHR13298">
    <property type="entry name" value="CYTOSOLIC REGULATOR PIANISSIMO"/>
    <property type="match status" value="1"/>
</dbReference>